<dbReference type="KEGG" id="pbp:STSP1_01072"/>
<dbReference type="Proteomes" id="UP000193334">
    <property type="component" value="Chromosome"/>
</dbReference>
<dbReference type="RefSeq" id="WP_161491620.1">
    <property type="nucleotide sequence ID" value="NZ_CP021023.1"/>
</dbReference>
<evidence type="ECO:0000313" key="3">
    <source>
        <dbReference type="Proteomes" id="UP000193334"/>
    </source>
</evidence>
<dbReference type="InterPro" id="IPR013424">
    <property type="entry name" value="Ice-binding_C"/>
</dbReference>
<reference evidence="3" key="1">
    <citation type="submission" date="2017-04" db="EMBL/GenBank/DDBJ databases">
        <title>Comparative genomics and description of representatives of a novel lineage of planctomycetes thriving in anoxic sediments.</title>
        <authorList>
            <person name="Spring S."/>
            <person name="Bunk B."/>
            <person name="Sproer C."/>
        </authorList>
    </citation>
    <scope>NUCLEOTIDE SEQUENCE [LARGE SCALE GENOMIC DNA]</scope>
    <source>
        <strain evidence="3">ST-PulAB-D4</strain>
    </source>
</reference>
<protein>
    <submittedName>
        <fullName evidence="2">Uncharacterized protein</fullName>
    </submittedName>
</protein>
<name>A0A1W6LLR0_9BACT</name>
<proteinExistence type="predicted"/>
<accession>A0A1W6LLR0</accession>
<keyword evidence="1" id="KW-0732">Signal</keyword>
<feature type="signal peptide" evidence="1">
    <location>
        <begin position="1"/>
        <end position="18"/>
    </location>
</feature>
<gene>
    <name evidence="2" type="ORF">STSP1_01072</name>
</gene>
<evidence type="ECO:0000313" key="2">
    <source>
        <dbReference type="EMBL" id="ARN56683.1"/>
    </source>
</evidence>
<evidence type="ECO:0000256" key="1">
    <source>
        <dbReference type="SAM" id="SignalP"/>
    </source>
</evidence>
<dbReference type="EMBL" id="CP021023">
    <property type="protein sequence ID" value="ARN56683.1"/>
    <property type="molecule type" value="Genomic_DNA"/>
</dbReference>
<organism evidence="2 3">
    <name type="scientific">Sedimentisphaera salicampi</name>
    <dbReference type="NCBI Taxonomy" id="1941349"/>
    <lineage>
        <taxon>Bacteria</taxon>
        <taxon>Pseudomonadati</taxon>
        <taxon>Planctomycetota</taxon>
        <taxon>Phycisphaerae</taxon>
        <taxon>Sedimentisphaerales</taxon>
        <taxon>Sedimentisphaeraceae</taxon>
        <taxon>Sedimentisphaera</taxon>
    </lineage>
</organism>
<dbReference type="Gene3D" id="2.60.120.260">
    <property type="entry name" value="Galactose-binding domain-like"/>
    <property type="match status" value="1"/>
</dbReference>
<dbReference type="AlphaFoldDB" id="A0A1W6LLR0"/>
<keyword evidence="3" id="KW-1185">Reference proteome</keyword>
<feature type="chain" id="PRO_5012439008" evidence="1">
    <location>
        <begin position="19"/>
        <end position="213"/>
    </location>
</feature>
<dbReference type="NCBIfam" id="TIGR02595">
    <property type="entry name" value="PEP_CTERM"/>
    <property type="match status" value="1"/>
</dbReference>
<sequence length="213" mass="23755" precursor="true">MKKMLFLSLLSVVVAANASYNTQLLQDGSFENWESDNPEWVYYWNVNAGVHSVGTEDEAYQGSRSLEITSNSDWQEDGVSLNTERNELNDGLSYNAGDTVEMSMMVNVTDWDSTGTGTGLGFRLVNNSSVAYVSDFVKETNGDWQKITGEYTFSEAFQGELNFQIRFNHSQNTNSNVTDIAYVDSASMQVVPEPATLSLLGIGSCLLYRKRKR</sequence>